<keyword evidence="2" id="KW-0479">Metal-binding</keyword>
<proteinExistence type="predicted"/>
<dbReference type="SMART" id="SM00066">
    <property type="entry name" value="GAL4"/>
    <property type="match status" value="1"/>
</dbReference>
<dbReference type="OrthoDB" id="424974at2759"/>
<dbReference type="Pfam" id="PF04082">
    <property type="entry name" value="Fungal_trans"/>
    <property type="match status" value="1"/>
</dbReference>
<dbReference type="CDD" id="cd12148">
    <property type="entry name" value="fungal_TF_MHR"/>
    <property type="match status" value="1"/>
</dbReference>
<dbReference type="InterPro" id="IPR007219">
    <property type="entry name" value="XnlR_reg_dom"/>
</dbReference>
<dbReference type="PANTHER" id="PTHR31001:SF56">
    <property type="entry name" value="ZN(2)-C6 FUNGAL-TYPE DOMAIN-CONTAINING PROTEIN"/>
    <property type="match status" value="1"/>
</dbReference>
<protein>
    <recommendedName>
        <fullName evidence="6">Zn(2)-C6 fungal-type domain-containing protein</fullName>
    </recommendedName>
</protein>
<dbReference type="GeneID" id="38774528"/>
<feature type="domain" description="Zn(2)-C6 fungal-type" evidence="6">
    <location>
        <begin position="30"/>
        <end position="59"/>
    </location>
</feature>
<evidence type="ECO:0000256" key="2">
    <source>
        <dbReference type="ARBA" id="ARBA00022723"/>
    </source>
</evidence>
<feature type="region of interest" description="Disordered" evidence="5">
    <location>
        <begin position="105"/>
        <end position="137"/>
    </location>
</feature>
<accession>A0A401G620</accession>
<dbReference type="PANTHER" id="PTHR31001">
    <property type="entry name" value="UNCHARACTERIZED TRANSCRIPTIONAL REGULATORY PROTEIN"/>
    <property type="match status" value="1"/>
</dbReference>
<dbReference type="GO" id="GO:0003677">
    <property type="term" value="F:DNA binding"/>
    <property type="evidence" value="ECO:0007669"/>
    <property type="project" value="InterPro"/>
</dbReference>
<evidence type="ECO:0000256" key="3">
    <source>
        <dbReference type="ARBA" id="ARBA00023242"/>
    </source>
</evidence>
<feature type="coiled-coil region" evidence="4">
    <location>
        <begin position="77"/>
        <end position="104"/>
    </location>
</feature>
<dbReference type="SMART" id="SM00906">
    <property type="entry name" value="Fungal_trans"/>
    <property type="match status" value="1"/>
</dbReference>
<gene>
    <name evidence="7" type="ORF">SCP_0104910</name>
</gene>
<keyword evidence="4" id="KW-0175">Coiled coil</keyword>
<dbReference type="InParanoid" id="A0A401G620"/>
<comment type="caution">
    <text evidence="7">The sequence shown here is derived from an EMBL/GenBank/DDBJ whole genome shotgun (WGS) entry which is preliminary data.</text>
</comment>
<dbReference type="CDD" id="cd00067">
    <property type="entry name" value="GAL4"/>
    <property type="match status" value="1"/>
</dbReference>
<dbReference type="PROSITE" id="PS00463">
    <property type="entry name" value="ZN2_CY6_FUNGAL_1"/>
    <property type="match status" value="1"/>
</dbReference>
<dbReference type="AlphaFoldDB" id="A0A401G620"/>
<evidence type="ECO:0000313" key="7">
    <source>
        <dbReference type="EMBL" id="GBE77611.1"/>
    </source>
</evidence>
<dbReference type="PROSITE" id="PS50048">
    <property type="entry name" value="ZN2_CY6_FUNGAL_2"/>
    <property type="match status" value="1"/>
</dbReference>
<name>A0A401G620_9APHY</name>
<dbReference type="RefSeq" id="XP_027608524.1">
    <property type="nucleotide sequence ID" value="XM_027752723.1"/>
</dbReference>
<evidence type="ECO:0000256" key="5">
    <source>
        <dbReference type="SAM" id="MobiDB-lite"/>
    </source>
</evidence>
<dbReference type="EMBL" id="BFAD01000001">
    <property type="protein sequence ID" value="GBE77611.1"/>
    <property type="molecule type" value="Genomic_DNA"/>
</dbReference>
<dbReference type="GO" id="GO:0005634">
    <property type="term" value="C:nucleus"/>
    <property type="evidence" value="ECO:0007669"/>
    <property type="project" value="UniProtKB-SubCell"/>
</dbReference>
<dbReference type="InterPro" id="IPR001138">
    <property type="entry name" value="Zn2Cys6_DnaBD"/>
</dbReference>
<dbReference type="SUPFAM" id="SSF57701">
    <property type="entry name" value="Zn2/Cys6 DNA-binding domain"/>
    <property type="match status" value="1"/>
</dbReference>
<dbReference type="Proteomes" id="UP000287166">
    <property type="component" value="Unassembled WGS sequence"/>
</dbReference>
<evidence type="ECO:0000256" key="1">
    <source>
        <dbReference type="ARBA" id="ARBA00004123"/>
    </source>
</evidence>
<dbReference type="GO" id="GO:0006351">
    <property type="term" value="P:DNA-templated transcription"/>
    <property type="evidence" value="ECO:0007669"/>
    <property type="project" value="InterPro"/>
</dbReference>
<dbReference type="GO" id="GO:0008270">
    <property type="term" value="F:zinc ion binding"/>
    <property type="evidence" value="ECO:0007669"/>
    <property type="project" value="InterPro"/>
</dbReference>
<comment type="subcellular location">
    <subcellularLocation>
        <location evidence="1">Nucleus</location>
    </subcellularLocation>
</comment>
<dbReference type="STRING" id="139825.A0A401G620"/>
<reference evidence="7 8" key="1">
    <citation type="journal article" date="2018" name="Sci. Rep.">
        <title>Genome sequence of the cauliflower mushroom Sparassis crispa (Hanabiratake) and its association with beneficial usage.</title>
        <authorList>
            <person name="Kiyama R."/>
            <person name="Furutani Y."/>
            <person name="Kawaguchi K."/>
            <person name="Nakanishi T."/>
        </authorList>
    </citation>
    <scope>NUCLEOTIDE SEQUENCE [LARGE SCALE GENOMIC DNA]</scope>
</reference>
<dbReference type="Gene3D" id="4.10.240.10">
    <property type="entry name" value="Zn(2)-C6 fungal-type DNA-binding domain"/>
    <property type="match status" value="1"/>
</dbReference>
<feature type="compositionally biased region" description="Basic and acidic residues" evidence="5">
    <location>
        <begin position="1"/>
        <end position="10"/>
    </location>
</feature>
<evidence type="ECO:0000256" key="4">
    <source>
        <dbReference type="SAM" id="Coils"/>
    </source>
</evidence>
<dbReference type="InterPro" id="IPR050613">
    <property type="entry name" value="Sec_Metabolite_Reg"/>
</dbReference>
<dbReference type="GO" id="GO:0000981">
    <property type="term" value="F:DNA-binding transcription factor activity, RNA polymerase II-specific"/>
    <property type="evidence" value="ECO:0007669"/>
    <property type="project" value="InterPro"/>
</dbReference>
<evidence type="ECO:0000313" key="8">
    <source>
        <dbReference type="Proteomes" id="UP000287166"/>
    </source>
</evidence>
<sequence>MPPVTEKEHVNGTTNGELKQRRRPGRVPVSCAECRRLKLRCDRKVPCETCVKRGCAAICPEGSLTTGRANRGAIAGVEELHRDIERLRTRCATLEDALRTLQAKITDEPHPLLSDSPNSSGTPEWSGGPTPDGPLLSRADEEVLDSFGTLTLGLRGEARFFGQTSRSEYLIHAPCCGYMSYTSFPHLSKELIDEAIMELDVPCENPTIHEEIRRALPSLSQAYRLCEIFLEYGQYVWYPIPREQVFDEIMGEIYRATPPSDTCFSCSHATSLLFAIFALATLFDLDAPPYAIEAHEYYLLARLCLRFAPPIRDTTLTAVQSLVYMAQYLELSDCEPAHTGSQKAWLLVGLAVKLGYSVGLHVNSSRWKLDDDASQRRSRVFWELFMQDTWISFGFGRPPSMSMSFIDCEFPKDTQAFISESGARECSYHNWTWQFSKLLHTIVSTAFGAKSPSYATVLDFDRKVRDFPVPPHLRPDCTLPEFERMLPSFFMRGFFVVSSKESTLLSLHRPFFVQALNEQPADLLRHRYGPSVMAIYRSAWRSINGAKEVFKRMPAVISRFGLTWSQCIAGGIVMCLLVTRAPSSPLASSALQELVNLCELFERAAETCQIASNNLDVVRKLYRQGHETMSKSQSQKAPGMTANELDRLGGKTHLISSNSDIAQQCPYAQPRRMDPFIVPVPAPVPAEFIHPTIMQDLRSFDGLNPSGYVGMEPSPFYFDLLPGPSGAGAGAGVGAGGFASSSVEITPEVFDQFFAQNGFAAPVVEPEQFAGPPVLDSTWQSFVEQLGF</sequence>
<organism evidence="7 8">
    <name type="scientific">Sparassis crispa</name>
    <dbReference type="NCBI Taxonomy" id="139825"/>
    <lineage>
        <taxon>Eukaryota</taxon>
        <taxon>Fungi</taxon>
        <taxon>Dikarya</taxon>
        <taxon>Basidiomycota</taxon>
        <taxon>Agaricomycotina</taxon>
        <taxon>Agaricomycetes</taxon>
        <taxon>Polyporales</taxon>
        <taxon>Sparassidaceae</taxon>
        <taxon>Sparassis</taxon>
    </lineage>
</organism>
<dbReference type="InterPro" id="IPR036864">
    <property type="entry name" value="Zn2-C6_fun-type_DNA-bd_sf"/>
</dbReference>
<keyword evidence="3" id="KW-0539">Nucleus</keyword>
<feature type="region of interest" description="Disordered" evidence="5">
    <location>
        <begin position="1"/>
        <end position="22"/>
    </location>
</feature>
<keyword evidence="8" id="KW-1185">Reference proteome</keyword>
<evidence type="ECO:0000259" key="6">
    <source>
        <dbReference type="PROSITE" id="PS50048"/>
    </source>
</evidence>